<evidence type="ECO:0000256" key="4">
    <source>
        <dbReference type="ARBA" id="ARBA00022475"/>
    </source>
</evidence>
<evidence type="ECO:0000313" key="13">
    <source>
        <dbReference type="Proteomes" id="UP000036834"/>
    </source>
</evidence>
<evidence type="ECO:0000256" key="2">
    <source>
        <dbReference type="ARBA" id="ARBA00005417"/>
    </source>
</evidence>
<keyword evidence="9" id="KW-0472">Membrane</keyword>
<evidence type="ECO:0000313" key="11">
    <source>
        <dbReference type="EMBL" id="GED69906.1"/>
    </source>
</evidence>
<dbReference type="PATRIC" id="fig|54915.3.peg.2525"/>
<dbReference type="NCBIfam" id="TIGR01727">
    <property type="entry name" value="oligo_HPY"/>
    <property type="match status" value="1"/>
</dbReference>
<dbReference type="OrthoDB" id="47989at2"/>
<dbReference type="GO" id="GO:0015833">
    <property type="term" value="P:peptide transport"/>
    <property type="evidence" value="ECO:0007669"/>
    <property type="project" value="InterPro"/>
</dbReference>
<dbReference type="EMBL" id="BJON01000014">
    <property type="protein sequence ID" value="GED69906.1"/>
    <property type="molecule type" value="Genomic_DNA"/>
</dbReference>
<gene>
    <name evidence="12" type="ORF">ADS79_17280</name>
    <name evidence="11" type="ORF">BRE01_36080</name>
</gene>
<dbReference type="SUPFAM" id="SSF52540">
    <property type="entry name" value="P-loop containing nucleoside triphosphate hydrolases"/>
    <property type="match status" value="1"/>
</dbReference>
<dbReference type="GO" id="GO:0005524">
    <property type="term" value="F:ATP binding"/>
    <property type="evidence" value="ECO:0007669"/>
    <property type="project" value="UniProtKB-KW"/>
</dbReference>
<dbReference type="GO" id="GO:0005886">
    <property type="term" value="C:plasma membrane"/>
    <property type="evidence" value="ECO:0007669"/>
    <property type="project" value="UniProtKB-SubCell"/>
</dbReference>
<keyword evidence="5" id="KW-0997">Cell inner membrane</keyword>
<feature type="domain" description="ABC transporter" evidence="10">
    <location>
        <begin position="4"/>
        <end position="252"/>
    </location>
</feature>
<evidence type="ECO:0000256" key="5">
    <source>
        <dbReference type="ARBA" id="ARBA00022519"/>
    </source>
</evidence>
<dbReference type="InterPro" id="IPR027417">
    <property type="entry name" value="P-loop_NTPase"/>
</dbReference>
<evidence type="ECO:0000256" key="8">
    <source>
        <dbReference type="ARBA" id="ARBA00022967"/>
    </source>
</evidence>
<dbReference type="EMBL" id="LGIQ01000009">
    <property type="protein sequence ID" value="KNB70644.1"/>
    <property type="molecule type" value="Genomic_DNA"/>
</dbReference>
<dbReference type="PANTHER" id="PTHR43297">
    <property type="entry name" value="OLIGOPEPTIDE TRANSPORT ATP-BINDING PROTEIN APPD"/>
    <property type="match status" value="1"/>
</dbReference>
<dbReference type="PROSITE" id="PS50893">
    <property type="entry name" value="ABC_TRANSPORTER_2"/>
    <property type="match status" value="1"/>
</dbReference>
<evidence type="ECO:0000256" key="1">
    <source>
        <dbReference type="ARBA" id="ARBA00004202"/>
    </source>
</evidence>
<dbReference type="InterPro" id="IPR017871">
    <property type="entry name" value="ABC_transporter-like_CS"/>
</dbReference>
<dbReference type="InterPro" id="IPR050388">
    <property type="entry name" value="ABC_Ni/Peptide_Import"/>
</dbReference>
<dbReference type="Pfam" id="PF00005">
    <property type="entry name" value="ABC_tran"/>
    <property type="match status" value="1"/>
</dbReference>
<reference evidence="11 14" key="3">
    <citation type="submission" date="2019-06" db="EMBL/GenBank/DDBJ databases">
        <title>Whole genome shotgun sequence of Brevibacillus reuszeri NBRC 15719.</title>
        <authorList>
            <person name="Hosoyama A."/>
            <person name="Uohara A."/>
            <person name="Ohji S."/>
            <person name="Ichikawa N."/>
        </authorList>
    </citation>
    <scope>NUCLEOTIDE SEQUENCE [LARGE SCALE GENOMIC DNA]</scope>
    <source>
        <strain evidence="11 14">NBRC 15719</strain>
    </source>
</reference>
<evidence type="ECO:0000256" key="3">
    <source>
        <dbReference type="ARBA" id="ARBA00022448"/>
    </source>
</evidence>
<dbReference type="InterPro" id="IPR003593">
    <property type="entry name" value="AAA+_ATPase"/>
</dbReference>
<keyword evidence="3" id="KW-0813">Transport</keyword>
<keyword evidence="14" id="KW-1185">Reference proteome</keyword>
<dbReference type="RefSeq" id="WP_049739649.1">
    <property type="nucleotide sequence ID" value="NZ_LGIQ01000009.1"/>
</dbReference>
<accession>A0A0K9YPJ7</accession>
<organism evidence="12 13">
    <name type="scientific">Brevibacillus reuszeri</name>
    <dbReference type="NCBI Taxonomy" id="54915"/>
    <lineage>
        <taxon>Bacteria</taxon>
        <taxon>Bacillati</taxon>
        <taxon>Bacillota</taxon>
        <taxon>Bacilli</taxon>
        <taxon>Bacillales</taxon>
        <taxon>Paenibacillaceae</taxon>
        <taxon>Brevibacillus</taxon>
    </lineage>
</organism>
<dbReference type="SMART" id="SM00382">
    <property type="entry name" value="AAA"/>
    <property type="match status" value="1"/>
</dbReference>
<dbReference type="GO" id="GO:0016887">
    <property type="term" value="F:ATP hydrolysis activity"/>
    <property type="evidence" value="ECO:0007669"/>
    <property type="project" value="InterPro"/>
</dbReference>
<comment type="similarity">
    <text evidence="2">Belongs to the ABC transporter superfamily.</text>
</comment>
<keyword evidence="7 11" id="KW-0067">ATP-binding</keyword>
<dbReference type="STRING" id="54915.ADS79_17280"/>
<reference evidence="13" key="1">
    <citation type="submission" date="2015-07" db="EMBL/GenBank/DDBJ databases">
        <title>Genome sequencing project for genomic taxonomy and phylogenomics of Bacillus-like bacteria.</title>
        <authorList>
            <person name="Liu B."/>
            <person name="Wang J."/>
            <person name="Zhu Y."/>
            <person name="Liu G."/>
            <person name="Chen Q."/>
            <person name="Chen Z."/>
            <person name="Lan J."/>
            <person name="Che J."/>
            <person name="Ge C."/>
            <person name="Shi H."/>
            <person name="Pan Z."/>
            <person name="Liu X."/>
        </authorList>
    </citation>
    <scope>NUCLEOTIDE SEQUENCE [LARGE SCALE GENOMIC DNA]</scope>
    <source>
        <strain evidence="13">DSM 9887</strain>
    </source>
</reference>
<dbReference type="Proteomes" id="UP000036834">
    <property type="component" value="Unassembled WGS sequence"/>
</dbReference>
<comment type="caution">
    <text evidence="12">The sequence shown here is derived from an EMBL/GenBank/DDBJ whole genome shotgun (WGS) entry which is preliminary data.</text>
</comment>
<dbReference type="Gene3D" id="3.40.50.300">
    <property type="entry name" value="P-loop containing nucleotide triphosphate hydrolases"/>
    <property type="match status" value="1"/>
</dbReference>
<protein>
    <submittedName>
        <fullName evidence="11">Dipeptide/oligopeptide/nickel ABC transporter ATP-binding protein</fullName>
    </submittedName>
</protein>
<dbReference type="AlphaFoldDB" id="A0A0K9YPJ7"/>
<keyword evidence="4" id="KW-1003">Cell membrane</keyword>
<keyword evidence="8" id="KW-1278">Translocase</keyword>
<dbReference type="InterPro" id="IPR013563">
    <property type="entry name" value="Oligopep_ABC_C"/>
</dbReference>
<evidence type="ECO:0000313" key="12">
    <source>
        <dbReference type="EMBL" id="KNB70644.1"/>
    </source>
</evidence>
<name>A0A0K9YPJ7_9BACL</name>
<dbReference type="FunFam" id="3.40.50.300:FF:000016">
    <property type="entry name" value="Oligopeptide ABC transporter ATP-binding component"/>
    <property type="match status" value="1"/>
</dbReference>
<evidence type="ECO:0000259" key="10">
    <source>
        <dbReference type="PROSITE" id="PS50893"/>
    </source>
</evidence>
<keyword evidence="6" id="KW-0547">Nucleotide-binding</keyword>
<evidence type="ECO:0000313" key="14">
    <source>
        <dbReference type="Proteomes" id="UP000319578"/>
    </source>
</evidence>
<comment type="subcellular location">
    <subcellularLocation>
        <location evidence="1">Cell membrane</location>
        <topology evidence="1">Peripheral membrane protein</topology>
    </subcellularLocation>
</comment>
<dbReference type="InterPro" id="IPR003439">
    <property type="entry name" value="ABC_transporter-like_ATP-bd"/>
</dbReference>
<sequence>MSLLEVNDLKIYYKTSRGMSKAVDGVSFAVDQGKSLGLVGESGCGKSTLVKGIIRVLAGNGSIAGGSVTFDGKDLTQMAESSIRQVRWKDLSLIPQAAMDSLNPVYPVIDSFLEILTLKGKLSRAEATKRAHDLFTMVGLDTKRLRYYPHEFSGGMKQRAMIALALALSPKLVIADEPVTALDVIVQNQVLRVLKTLKKELGLTLVMITHDISVVAQTCDDVAVMYAGKIIEMGPVSQVLKSSMHPYTMGLANAFPNLKKTENTLISIEGSPPDLVDPPKGCRFAARCPFRLEACSQVEPALVPVGDRHFAACHRLDEIAVLQEMAKEVGTWQKIPS</sequence>
<proteinExistence type="inferred from homology"/>
<dbReference type="PROSITE" id="PS00211">
    <property type="entry name" value="ABC_TRANSPORTER_1"/>
    <property type="match status" value="1"/>
</dbReference>
<dbReference type="Proteomes" id="UP000319578">
    <property type="component" value="Unassembled WGS sequence"/>
</dbReference>
<evidence type="ECO:0000256" key="7">
    <source>
        <dbReference type="ARBA" id="ARBA00022840"/>
    </source>
</evidence>
<dbReference type="CDD" id="cd03257">
    <property type="entry name" value="ABC_NikE_OppD_transporters"/>
    <property type="match status" value="1"/>
</dbReference>
<dbReference type="PANTHER" id="PTHR43297:SF14">
    <property type="entry name" value="ATPASE AAA-TYPE CORE DOMAIN-CONTAINING PROTEIN"/>
    <property type="match status" value="1"/>
</dbReference>
<evidence type="ECO:0000256" key="9">
    <source>
        <dbReference type="ARBA" id="ARBA00023136"/>
    </source>
</evidence>
<dbReference type="Pfam" id="PF08352">
    <property type="entry name" value="oligo_HPY"/>
    <property type="match status" value="1"/>
</dbReference>
<evidence type="ECO:0000256" key="6">
    <source>
        <dbReference type="ARBA" id="ARBA00022741"/>
    </source>
</evidence>
<reference evidence="12" key="2">
    <citation type="submission" date="2015-07" db="EMBL/GenBank/DDBJ databases">
        <title>MeaNS - Measles Nucleotide Surveillance Program.</title>
        <authorList>
            <person name="Tran T."/>
            <person name="Druce J."/>
        </authorList>
    </citation>
    <scope>NUCLEOTIDE SEQUENCE</scope>
    <source>
        <strain evidence="12">DSM 9887</strain>
    </source>
</reference>